<dbReference type="EMBL" id="JADOTZ010000001">
    <property type="protein sequence ID" value="MBG6083268.1"/>
    <property type="molecule type" value="Genomic_DNA"/>
</dbReference>
<proteinExistence type="predicted"/>
<dbReference type="AlphaFoldDB" id="A0A931GD98"/>
<dbReference type="RefSeq" id="WP_196834727.1">
    <property type="nucleotide sequence ID" value="NZ_JADOTZ010000001.1"/>
</dbReference>
<protein>
    <submittedName>
        <fullName evidence="1">Uncharacterized protein</fullName>
    </submittedName>
</protein>
<accession>A0A931GD98</accession>
<reference evidence="1" key="1">
    <citation type="submission" date="2020-11" db="EMBL/GenBank/DDBJ databases">
        <title>Sequencing the genomes of 1000 actinobacteria strains.</title>
        <authorList>
            <person name="Klenk H.-P."/>
        </authorList>
    </citation>
    <scope>NUCLEOTIDE SEQUENCE</scope>
    <source>
        <strain evidence="1">DSM 26152</strain>
    </source>
</reference>
<evidence type="ECO:0000313" key="2">
    <source>
        <dbReference type="Proteomes" id="UP000625033"/>
    </source>
</evidence>
<evidence type="ECO:0000313" key="1">
    <source>
        <dbReference type="EMBL" id="MBG6083268.1"/>
    </source>
</evidence>
<keyword evidence="2" id="KW-1185">Reference proteome</keyword>
<dbReference type="Proteomes" id="UP000625033">
    <property type="component" value="Unassembled WGS sequence"/>
</dbReference>
<name>A0A931GD98_9MICC</name>
<gene>
    <name evidence="1" type="ORF">IW252_000035</name>
</gene>
<sequence length="128" mass="14125">MSTCKRGHEITGRNARPNGPIPNCRACTSARQKLVKRGQPVTEEIVQAEADLYFEIYQAGFNNHRDYKVAALIEDAEFLAIHGETANGAAERLGLKKAGYLYTQLTRHGRVDIYQRLAANSHAQGIAA</sequence>
<organism evidence="1 2">
    <name type="scientific">Zhihengliuella flava</name>
    <dbReference type="NCBI Taxonomy" id="1285193"/>
    <lineage>
        <taxon>Bacteria</taxon>
        <taxon>Bacillati</taxon>
        <taxon>Actinomycetota</taxon>
        <taxon>Actinomycetes</taxon>
        <taxon>Micrococcales</taxon>
        <taxon>Micrococcaceae</taxon>
        <taxon>Zhihengliuella</taxon>
    </lineage>
</organism>
<comment type="caution">
    <text evidence="1">The sequence shown here is derived from an EMBL/GenBank/DDBJ whole genome shotgun (WGS) entry which is preliminary data.</text>
</comment>